<feature type="domain" description="SMODS and SLOG-associating 2TM effector" evidence="3">
    <location>
        <begin position="294"/>
        <end position="416"/>
    </location>
</feature>
<dbReference type="EMBL" id="JADCUA010000004">
    <property type="protein sequence ID" value="KAH9840663.1"/>
    <property type="molecule type" value="Genomic_DNA"/>
</dbReference>
<name>A0ABQ8KQ05_9APHY</name>
<evidence type="ECO:0000256" key="2">
    <source>
        <dbReference type="SAM" id="Phobius"/>
    </source>
</evidence>
<dbReference type="Pfam" id="PF18142">
    <property type="entry name" value="SLATT_fungal"/>
    <property type="match status" value="1"/>
</dbReference>
<proteinExistence type="predicted"/>
<dbReference type="RefSeq" id="XP_047782129.1">
    <property type="nucleotide sequence ID" value="XM_047918432.1"/>
</dbReference>
<feature type="compositionally biased region" description="Polar residues" evidence="1">
    <location>
        <begin position="144"/>
        <end position="163"/>
    </location>
</feature>
<feature type="compositionally biased region" description="Basic and acidic residues" evidence="1">
    <location>
        <begin position="1"/>
        <end position="14"/>
    </location>
</feature>
<keyword evidence="2" id="KW-1133">Transmembrane helix</keyword>
<comment type="caution">
    <text evidence="4">The sequence shown here is derived from an EMBL/GenBank/DDBJ whole genome shotgun (WGS) entry which is preliminary data.</text>
</comment>
<dbReference type="InterPro" id="IPR041622">
    <property type="entry name" value="SLATT_fungi"/>
</dbReference>
<sequence length="537" mass="57971">MHQPRERETHDHPHPPPPFLQPPACTYTRDYHEEPHSYSSTPLAPSDPTGPVAAMPEPSPIAEHPEHTDSPPPDEPPARQEPTPVPTIRLPKRESTLPPLPTPPADLTVPTVNRVGSAPATPYSATPQPILAPTPGRPRAAMPASSTPVTGPSQPRQGSSSDESPTEDHVFVQRPASQTRPRLESRRNLSSLSHAPHASDGGAPITYPARTLSYNEHRRHRSLRADRPERPSSAASVPAGVGPDRYSAGLSRALTLDYVVPTVDPEKKGSEMGLSNTSEGERTVKQRLMRTLEHAQKERDASKRKAMMSSYALNICIGIQIILGAITTGVAAASTTSRTSTSVGIPILGGLSTLSASYLARARGSGEPELSIVRQHDLDHFIRDTEAFLLDRGHLIGPQYDAEVQRYRIRFEEIMGHMPDKNGTQPKNFGPAPYSPPSTVNGAAPWTGASADGYQFHPPVSPGLAGQPMHQQGQVSPMAHVAQNPLPGQMNHVPTYPQGQVPQTVQMQMPMGQTAPMAYTTYMNGQGLPMPVTMPRV</sequence>
<accession>A0ABQ8KQ05</accession>
<organism evidence="4 5">
    <name type="scientific">Rhodofomes roseus</name>
    <dbReference type="NCBI Taxonomy" id="34475"/>
    <lineage>
        <taxon>Eukaryota</taxon>
        <taxon>Fungi</taxon>
        <taxon>Dikarya</taxon>
        <taxon>Basidiomycota</taxon>
        <taxon>Agaricomycotina</taxon>
        <taxon>Agaricomycetes</taxon>
        <taxon>Polyporales</taxon>
        <taxon>Rhodofomes</taxon>
    </lineage>
</organism>
<keyword evidence="2" id="KW-0812">Transmembrane</keyword>
<reference evidence="4 5" key="1">
    <citation type="journal article" date="2021" name="Environ. Microbiol.">
        <title>Gene family expansions and transcriptome signatures uncover fungal adaptations to wood decay.</title>
        <authorList>
            <person name="Hage H."/>
            <person name="Miyauchi S."/>
            <person name="Viragh M."/>
            <person name="Drula E."/>
            <person name="Min B."/>
            <person name="Chaduli D."/>
            <person name="Navarro D."/>
            <person name="Favel A."/>
            <person name="Norest M."/>
            <person name="Lesage-Meessen L."/>
            <person name="Balint B."/>
            <person name="Merenyi Z."/>
            <person name="de Eugenio L."/>
            <person name="Morin E."/>
            <person name="Martinez A.T."/>
            <person name="Baldrian P."/>
            <person name="Stursova M."/>
            <person name="Martinez M.J."/>
            <person name="Novotny C."/>
            <person name="Magnuson J.K."/>
            <person name="Spatafora J.W."/>
            <person name="Maurice S."/>
            <person name="Pangilinan J."/>
            <person name="Andreopoulos W."/>
            <person name="LaButti K."/>
            <person name="Hundley H."/>
            <person name="Na H."/>
            <person name="Kuo A."/>
            <person name="Barry K."/>
            <person name="Lipzen A."/>
            <person name="Henrissat B."/>
            <person name="Riley R."/>
            <person name="Ahrendt S."/>
            <person name="Nagy L.G."/>
            <person name="Grigoriev I.V."/>
            <person name="Martin F."/>
            <person name="Rosso M.N."/>
        </authorList>
    </citation>
    <scope>NUCLEOTIDE SEQUENCE [LARGE SCALE GENOMIC DNA]</scope>
    <source>
        <strain evidence="4 5">CIRM-BRFM 1785</strain>
    </source>
</reference>
<gene>
    <name evidence="4" type="ORF">C8Q71DRAFT_418759</name>
</gene>
<evidence type="ECO:0000256" key="1">
    <source>
        <dbReference type="SAM" id="MobiDB-lite"/>
    </source>
</evidence>
<keyword evidence="2" id="KW-0472">Membrane</keyword>
<dbReference type="GeneID" id="71999164"/>
<evidence type="ECO:0000313" key="5">
    <source>
        <dbReference type="Proteomes" id="UP000814176"/>
    </source>
</evidence>
<feature type="transmembrane region" description="Helical" evidence="2">
    <location>
        <begin position="311"/>
        <end position="331"/>
    </location>
</feature>
<dbReference type="NCBIfam" id="NF033635">
    <property type="entry name" value="SLATT_fungal"/>
    <property type="match status" value="1"/>
</dbReference>
<keyword evidence="5" id="KW-1185">Reference proteome</keyword>
<feature type="region of interest" description="Disordered" evidence="1">
    <location>
        <begin position="1"/>
        <end position="245"/>
    </location>
</feature>
<protein>
    <recommendedName>
        <fullName evidence="3">SMODS and SLOG-associating 2TM effector domain-containing protein</fullName>
    </recommendedName>
</protein>
<dbReference type="Proteomes" id="UP000814176">
    <property type="component" value="Unassembled WGS sequence"/>
</dbReference>
<evidence type="ECO:0000313" key="4">
    <source>
        <dbReference type="EMBL" id="KAH9840663.1"/>
    </source>
</evidence>
<evidence type="ECO:0000259" key="3">
    <source>
        <dbReference type="Pfam" id="PF18142"/>
    </source>
</evidence>